<keyword evidence="3" id="KW-0238">DNA-binding</keyword>
<dbReference type="InterPro" id="IPR027417">
    <property type="entry name" value="P-loop_NTPase"/>
</dbReference>
<evidence type="ECO:0000313" key="3">
    <source>
        <dbReference type="EMBL" id="WLR42140.1"/>
    </source>
</evidence>
<feature type="domain" description="HTH LytTR-type" evidence="2">
    <location>
        <begin position="227"/>
        <end position="331"/>
    </location>
</feature>
<dbReference type="SUPFAM" id="SSF52540">
    <property type="entry name" value="P-loop containing nucleoside triphosphate hydrolases"/>
    <property type="match status" value="1"/>
</dbReference>
<dbReference type="Pfam" id="PF04397">
    <property type="entry name" value="LytTR"/>
    <property type="match status" value="1"/>
</dbReference>
<dbReference type="PIRSF" id="PIRSF036612">
    <property type="entry name" value="ABC_ATP_LytTR"/>
    <property type="match status" value="1"/>
</dbReference>
<feature type="domain" description="ABC transporter" evidence="1">
    <location>
        <begin position="3"/>
        <end position="223"/>
    </location>
</feature>
<dbReference type="PROSITE" id="PS50930">
    <property type="entry name" value="HTH_LYTTR"/>
    <property type="match status" value="1"/>
</dbReference>
<dbReference type="Pfam" id="PF00005">
    <property type="entry name" value="ABC_tran"/>
    <property type="match status" value="1"/>
</dbReference>
<dbReference type="InterPro" id="IPR007492">
    <property type="entry name" value="LytTR_DNA-bd_dom"/>
</dbReference>
<proteinExistence type="predicted"/>
<dbReference type="SMART" id="SM00850">
    <property type="entry name" value="LytTR"/>
    <property type="match status" value="1"/>
</dbReference>
<dbReference type="PANTHER" id="PTHR37299:SF1">
    <property type="entry name" value="STAGE 0 SPORULATION PROTEIN A HOMOLOG"/>
    <property type="match status" value="1"/>
</dbReference>
<accession>A0ABY9JWZ8</accession>
<organism evidence="3 4">
    <name type="scientific">Bacillus carboniphilus</name>
    <dbReference type="NCBI Taxonomy" id="86663"/>
    <lineage>
        <taxon>Bacteria</taxon>
        <taxon>Bacillati</taxon>
        <taxon>Bacillota</taxon>
        <taxon>Bacilli</taxon>
        <taxon>Bacillales</taxon>
        <taxon>Bacillaceae</taxon>
        <taxon>Bacillus</taxon>
    </lineage>
</organism>
<sequence>MVLKIINLEKHEKDTTVFSSFNLEINNGDSVSLHTNTSVRNSLINILIGKEAVSVGQIHINNEKISINLHSVSFLLLKEALYERLTVMDHFKFFKRLYQSPHSIESILSIVKLDEKKLKKVKNLSPSEKRRVQYGRTLFHDACLYVFEEPVQNVDIESKEVFVRLITWLEEKKKGILVLTDNKENARTLTNKAYHLDKEGLKPILIESDDVKEEENEKPLHYAFNKLPMKINKKIVLFDPTDITFIESCEGSVNVHINGEEFEGVFTLIEFEQKLQPFGFFRCHRSYIVNLQKVKEIITWTKNSYSLIMEDQSEVPLSKAKMAVLKEIIGVK</sequence>
<gene>
    <name evidence="3" type="ORF">LC087_15450</name>
</gene>
<evidence type="ECO:0000259" key="1">
    <source>
        <dbReference type="PROSITE" id="PS50893"/>
    </source>
</evidence>
<dbReference type="RefSeq" id="WP_226540605.1">
    <property type="nucleotide sequence ID" value="NZ_CP129013.1"/>
</dbReference>
<name>A0ABY9JWZ8_9BACI</name>
<dbReference type="Gene3D" id="3.40.50.300">
    <property type="entry name" value="P-loop containing nucleotide triphosphate hydrolases"/>
    <property type="match status" value="1"/>
</dbReference>
<protein>
    <submittedName>
        <fullName evidence="3">LytTR family transcriptional regulator DNA-binding domain-containing protein</fullName>
    </submittedName>
</protein>
<dbReference type="InterPro" id="IPR003439">
    <property type="entry name" value="ABC_transporter-like_ATP-bd"/>
</dbReference>
<dbReference type="PROSITE" id="PS50893">
    <property type="entry name" value="ABC_TRANSPORTER_2"/>
    <property type="match status" value="1"/>
</dbReference>
<dbReference type="InterPro" id="IPR046947">
    <property type="entry name" value="LytR-like"/>
</dbReference>
<reference evidence="3 4" key="1">
    <citation type="submission" date="2023-06" db="EMBL/GenBank/DDBJ databases">
        <title>Five Gram-positive bacteria isolated from mangrove sediments in Shenzhen, Guangdong, China.</title>
        <authorList>
            <person name="Yu S."/>
            <person name="Zheng W."/>
            <person name="Huang Y."/>
        </authorList>
    </citation>
    <scope>NUCLEOTIDE SEQUENCE [LARGE SCALE GENOMIC DNA]</scope>
    <source>
        <strain evidence="3 4">SaN35-3</strain>
    </source>
</reference>
<keyword evidence="4" id="KW-1185">Reference proteome</keyword>
<dbReference type="Gene3D" id="2.40.50.1020">
    <property type="entry name" value="LytTr DNA-binding domain"/>
    <property type="match status" value="1"/>
</dbReference>
<evidence type="ECO:0000313" key="4">
    <source>
        <dbReference type="Proteomes" id="UP001197974"/>
    </source>
</evidence>
<dbReference type="Proteomes" id="UP001197974">
    <property type="component" value="Chromosome"/>
</dbReference>
<dbReference type="EMBL" id="CP129013">
    <property type="protein sequence ID" value="WLR42140.1"/>
    <property type="molecule type" value="Genomic_DNA"/>
</dbReference>
<dbReference type="PANTHER" id="PTHR37299">
    <property type="entry name" value="TRANSCRIPTIONAL REGULATOR-RELATED"/>
    <property type="match status" value="1"/>
</dbReference>
<evidence type="ECO:0000259" key="2">
    <source>
        <dbReference type="PROSITE" id="PS50930"/>
    </source>
</evidence>
<dbReference type="InterPro" id="IPR012046">
    <property type="entry name" value="LytTR_ABC"/>
</dbReference>
<dbReference type="GO" id="GO:0003677">
    <property type="term" value="F:DNA binding"/>
    <property type="evidence" value="ECO:0007669"/>
    <property type="project" value="UniProtKB-KW"/>
</dbReference>